<sequence>MQPDRQPPASSLSSREPIDYSRFRSISEYKRRKAISAFPGAARRWLTLAFRKLFSTSPPFRANSGPWHSTSRSAASAPLKRSKPR</sequence>
<evidence type="ECO:0000256" key="1">
    <source>
        <dbReference type="SAM" id="MobiDB-lite"/>
    </source>
</evidence>
<gene>
    <name evidence="2" type="ORF">NCTC10684_00687</name>
</gene>
<reference evidence="2 3" key="1">
    <citation type="submission" date="2018-06" db="EMBL/GenBank/DDBJ databases">
        <authorList>
            <consortium name="Pathogen Informatics"/>
            <person name="Doyle S."/>
        </authorList>
    </citation>
    <scope>NUCLEOTIDE SEQUENCE [LARGE SCALE GENOMIC DNA]</scope>
    <source>
        <strain evidence="2 3">NCTC10684</strain>
    </source>
</reference>
<name>A0A380WER2_AMIAI</name>
<evidence type="ECO:0000313" key="2">
    <source>
        <dbReference type="EMBL" id="SUU87487.1"/>
    </source>
</evidence>
<dbReference type="AlphaFoldDB" id="A0A380WER2"/>
<protein>
    <submittedName>
        <fullName evidence="2">Uncharacterized protein</fullName>
    </submittedName>
</protein>
<dbReference type="Proteomes" id="UP000254701">
    <property type="component" value="Unassembled WGS sequence"/>
</dbReference>
<feature type="region of interest" description="Disordered" evidence="1">
    <location>
        <begin position="57"/>
        <end position="85"/>
    </location>
</feature>
<evidence type="ECO:0000313" key="3">
    <source>
        <dbReference type="Proteomes" id="UP000254701"/>
    </source>
</evidence>
<accession>A0A380WER2</accession>
<organism evidence="2 3">
    <name type="scientific">Aminobacter aminovorans</name>
    <name type="common">Chelatobacter heintzii</name>
    <dbReference type="NCBI Taxonomy" id="83263"/>
    <lineage>
        <taxon>Bacteria</taxon>
        <taxon>Pseudomonadati</taxon>
        <taxon>Pseudomonadota</taxon>
        <taxon>Alphaproteobacteria</taxon>
        <taxon>Hyphomicrobiales</taxon>
        <taxon>Phyllobacteriaceae</taxon>
        <taxon>Aminobacter</taxon>
    </lineage>
</organism>
<proteinExistence type="predicted"/>
<dbReference type="EMBL" id="UFSM01000001">
    <property type="protein sequence ID" value="SUU87487.1"/>
    <property type="molecule type" value="Genomic_DNA"/>
</dbReference>